<dbReference type="PANTHER" id="PTHR43792">
    <property type="entry name" value="GNAT FAMILY, PUTATIVE (AFU_ORTHOLOGUE AFUA_3G00765)-RELATED-RELATED"/>
    <property type="match status" value="1"/>
</dbReference>
<dbReference type="PROSITE" id="PS51186">
    <property type="entry name" value="GNAT"/>
    <property type="match status" value="1"/>
</dbReference>
<name>A0A4Q2JBV0_9MICO</name>
<evidence type="ECO:0000256" key="1">
    <source>
        <dbReference type="SAM" id="MobiDB-lite"/>
    </source>
</evidence>
<reference evidence="3 4" key="1">
    <citation type="submission" date="2019-01" db="EMBL/GenBank/DDBJ databases">
        <authorList>
            <person name="Li J."/>
        </authorList>
    </citation>
    <scope>NUCLEOTIDE SEQUENCE [LARGE SCALE GENOMIC DNA]</scope>
    <source>
        <strain evidence="3 4">CGMCC 4.7180</strain>
    </source>
</reference>
<comment type="caution">
    <text evidence="3">The sequence shown here is derived from an EMBL/GenBank/DDBJ whole genome shotgun (WGS) entry which is preliminary data.</text>
</comment>
<dbReference type="OrthoDB" id="9132139at2"/>
<dbReference type="RefSeq" id="WP_129235802.1">
    <property type="nucleotide sequence ID" value="NZ_SDPL01000464.1"/>
</dbReference>
<dbReference type="Gene3D" id="3.40.630.30">
    <property type="match status" value="1"/>
</dbReference>
<dbReference type="GO" id="GO:0016747">
    <property type="term" value="F:acyltransferase activity, transferring groups other than amino-acyl groups"/>
    <property type="evidence" value="ECO:0007669"/>
    <property type="project" value="InterPro"/>
</dbReference>
<dbReference type="InterPro" id="IPR016181">
    <property type="entry name" value="Acyl_CoA_acyltransferase"/>
</dbReference>
<feature type="region of interest" description="Disordered" evidence="1">
    <location>
        <begin position="1"/>
        <end position="20"/>
    </location>
</feature>
<evidence type="ECO:0000313" key="3">
    <source>
        <dbReference type="EMBL" id="RXZ43087.1"/>
    </source>
</evidence>
<dbReference type="SUPFAM" id="SSF55729">
    <property type="entry name" value="Acyl-CoA N-acyltransferases (Nat)"/>
    <property type="match status" value="1"/>
</dbReference>
<proteinExistence type="predicted"/>
<sequence>MSRTTGAPPGAGRGGSRDPSTDVVRLIRDLVPQRPRFLRGPRIPDGVRSPVIVTERLTLRPHRLADAAAWYELQSDPAVVEHLSWPLRTRAESFVHLLNRTHHTRLEQRDDFLALAVLLDDRLIGDASLHLRSLDPAARRVEVGWVIGPRWQGKGYASEAGLAMLGLAFGQLRASVAEAHMTPGNAASKALAERLGFEEVANDGTTRVLAIDAERYAALHGS</sequence>
<keyword evidence="4" id="KW-1185">Reference proteome</keyword>
<dbReference type="Pfam" id="PF13302">
    <property type="entry name" value="Acetyltransf_3"/>
    <property type="match status" value="1"/>
</dbReference>
<keyword evidence="3" id="KW-0808">Transferase</keyword>
<accession>A0A4Q2JBV0</accession>
<organism evidence="3 4">
    <name type="scientific">Agromyces binzhouensis</name>
    <dbReference type="NCBI Taxonomy" id="1817495"/>
    <lineage>
        <taxon>Bacteria</taxon>
        <taxon>Bacillati</taxon>
        <taxon>Actinomycetota</taxon>
        <taxon>Actinomycetes</taxon>
        <taxon>Micrococcales</taxon>
        <taxon>Microbacteriaceae</taxon>
        <taxon>Agromyces</taxon>
    </lineage>
</organism>
<dbReference type="EMBL" id="SDPL01000464">
    <property type="protein sequence ID" value="RXZ43087.1"/>
    <property type="molecule type" value="Genomic_DNA"/>
</dbReference>
<protein>
    <submittedName>
        <fullName evidence="3">N-acetyltransferase</fullName>
    </submittedName>
</protein>
<dbReference type="Proteomes" id="UP000292881">
    <property type="component" value="Unassembled WGS sequence"/>
</dbReference>
<gene>
    <name evidence="3" type="ORF">ESO86_15730</name>
</gene>
<dbReference type="InterPro" id="IPR000182">
    <property type="entry name" value="GNAT_dom"/>
</dbReference>
<evidence type="ECO:0000259" key="2">
    <source>
        <dbReference type="PROSITE" id="PS51186"/>
    </source>
</evidence>
<feature type="domain" description="N-acetyltransferase" evidence="2">
    <location>
        <begin position="57"/>
        <end position="218"/>
    </location>
</feature>
<dbReference type="InterPro" id="IPR051531">
    <property type="entry name" value="N-acetyltransferase"/>
</dbReference>
<dbReference type="AlphaFoldDB" id="A0A4Q2JBV0"/>
<evidence type="ECO:0000313" key="4">
    <source>
        <dbReference type="Proteomes" id="UP000292881"/>
    </source>
</evidence>